<dbReference type="Proteomes" id="UP000536179">
    <property type="component" value="Unassembled WGS sequence"/>
</dbReference>
<organism evidence="1 2">
    <name type="scientific">Aporhodopirellula rubra</name>
    <dbReference type="NCBI Taxonomy" id="980271"/>
    <lineage>
        <taxon>Bacteria</taxon>
        <taxon>Pseudomonadati</taxon>
        <taxon>Planctomycetota</taxon>
        <taxon>Planctomycetia</taxon>
        <taxon>Pirellulales</taxon>
        <taxon>Pirellulaceae</taxon>
        <taxon>Aporhodopirellula</taxon>
    </lineage>
</organism>
<sequence length="630" mass="70385">MTAAQTTNLSGISSATFQRPTIADFESARHEAINGVAELNTYLGNGSNAEAWKQFLKLQELNELLSTLPAPTFEPIDFDDRDRELSEIESHYLDQIQSIRETAARLMGKHKGLERGVISRLRESIKRLVLTSELRVDATLEKGFHFRRDNIVAMLESPHQNDLEFYRVLLPMASWMDQYGQAIDWTPRAMSQWSRPNLRVSISSAAMKQVTLRPIREIKPIEECEDGRRITGRALVTGFAYMTPVSSALTGAPHHMLHNQSLLYQPPQCQIVFDGNIESTLNGSEGPISFGLIGNTRMHGITPVMLGTDRFTVLPIQTSSSTHLRTRHVSTRRNGVGSRLVRKIATNVIEKKQPESQRNLDKGAVERFSTSFMEDVTQEILDAEVDFKSDVLAAMDRSDVRPTDFHFIGNNNHLEIGMTLNGGFGLGAPPITPPSIIPSLPTFSPRSDPDVTIRIHESVVERVAQRMLAGETISDFSALIQSAGLPVSEDESEQMPDDILIELADDLPVTARFENNSLELVVRCDRFQVGRASPIAVNFTVRYDVRIDAGNVKFEQIGDPEVTPPESKRTGIRFYTMKNVVARRLKKEIPRENLLEGFDLDAPADRLGHLSFDTADVTAGWLTLTLRGDR</sequence>
<proteinExistence type="predicted"/>
<dbReference type="RefSeq" id="WP_246420511.1">
    <property type="nucleotide sequence ID" value="NZ_JACHXU010000018.1"/>
</dbReference>
<evidence type="ECO:0000313" key="1">
    <source>
        <dbReference type="EMBL" id="MBB3208801.1"/>
    </source>
</evidence>
<evidence type="ECO:0000313" key="2">
    <source>
        <dbReference type="Proteomes" id="UP000536179"/>
    </source>
</evidence>
<protein>
    <submittedName>
        <fullName evidence="1">Uncharacterized protein</fullName>
    </submittedName>
</protein>
<dbReference type="AlphaFoldDB" id="A0A7W5E287"/>
<comment type="caution">
    <text evidence="1">The sequence shown here is derived from an EMBL/GenBank/DDBJ whole genome shotgun (WGS) entry which is preliminary data.</text>
</comment>
<name>A0A7W5E287_9BACT</name>
<gene>
    <name evidence="1" type="ORF">FHS27_004634</name>
</gene>
<keyword evidence="2" id="KW-1185">Reference proteome</keyword>
<accession>A0A7W5E287</accession>
<dbReference type="EMBL" id="JACHXU010000018">
    <property type="protein sequence ID" value="MBB3208801.1"/>
    <property type="molecule type" value="Genomic_DNA"/>
</dbReference>
<reference evidence="1 2" key="1">
    <citation type="submission" date="2020-08" db="EMBL/GenBank/DDBJ databases">
        <title>Genomic Encyclopedia of Type Strains, Phase III (KMG-III): the genomes of soil and plant-associated and newly described type strains.</title>
        <authorList>
            <person name="Whitman W."/>
        </authorList>
    </citation>
    <scope>NUCLEOTIDE SEQUENCE [LARGE SCALE GENOMIC DNA]</scope>
    <source>
        <strain evidence="1 2">CECT 8075</strain>
    </source>
</reference>